<dbReference type="eggNOG" id="COG0860">
    <property type="taxonomic scope" value="Bacteria"/>
</dbReference>
<dbReference type="AlphaFoldDB" id="A0A1G6C6R7"/>
<dbReference type="CDD" id="cd02696">
    <property type="entry name" value="MurNAc-LAA"/>
    <property type="match status" value="1"/>
</dbReference>
<dbReference type="PANTHER" id="PTHR30404:SF0">
    <property type="entry name" value="N-ACETYLMURAMOYL-L-ALANINE AMIDASE AMIC"/>
    <property type="match status" value="1"/>
</dbReference>
<dbReference type="SUPFAM" id="SSF53187">
    <property type="entry name" value="Zn-dependent exopeptidases"/>
    <property type="match status" value="1"/>
</dbReference>
<dbReference type="GO" id="GO:0009253">
    <property type="term" value="P:peptidoglycan catabolic process"/>
    <property type="evidence" value="ECO:0007669"/>
    <property type="project" value="InterPro"/>
</dbReference>
<feature type="region of interest" description="Disordered" evidence="3">
    <location>
        <begin position="70"/>
        <end position="160"/>
    </location>
</feature>
<feature type="signal peptide" evidence="4">
    <location>
        <begin position="1"/>
        <end position="27"/>
    </location>
</feature>
<dbReference type="STRING" id="439219.SAMN02910293_01435"/>
<dbReference type="InterPro" id="IPR022263">
    <property type="entry name" value="KxYKxGKxW"/>
</dbReference>
<reference evidence="6 7" key="1">
    <citation type="submission" date="2016-10" db="EMBL/GenBank/DDBJ databases">
        <authorList>
            <person name="de Groot N.N."/>
        </authorList>
    </citation>
    <scope>NUCLEOTIDE SEQUENCE [LARGE SCALE GENOMIC DNA]</scope>
    <source>
        <strain evidence="6 7">A-4</strain>
    </source>
</reference>
<dbReference type="GO" id="GO:0008745">
    <property type="term" value="F:N-acetylmuramoyl-L-alanine amidase activity"/>
    <property type="evidence" value="ECO:0007669"/>
    <property type="project" value="InterPro"/>
</dbReference>
<feature type="compositionally biased region" description="Basic and acidic residues" evidence="3">
    <location>
        <begin position="74"/>
        <end position="83"/>
    </location>
</feature>
<dbReference type="GO" id="GO:0030288">
    <property type="term" value="C:outer membrane-bounded periplasmic space"/>
    <property type="evidence" value="ECO:0007669"/>
    <property type="project" value="TreeGrafter"/>
</dbReference>
<dbReference type="Pfam" id="PF19258">
    <property type="entry name" value="KxYKxGKxW_sig"/>
    <property type="match status" value="1"/>
</dbReference>
<evidence type="ECO:0000313" key="7">
    <source>
        <dbReference type="Proteomes" id="UP000182508"/>
    </source>
</evidence>
<feature type="compositionally biased region" description="Polar residues" evidence="3">
    <location>
        <begin position="135"/>
        <end position="153"/>
    </location>
</feature>
<evidence type="ECO:0000256" key="3">
    <source>
        <dbReference type="SAM" id="MobiDB-lite"/>
    </source>
</evidence>
<feature type="chain" id="PRO_5010190327" evidence="4">
    <location>
        <begin position="28"/>
        <end position="956"/>
    </location>
</feature>
<dbReference type="Proteomes" id="UP000182508">
    <property type="component" value="Unassembled WGS sequence"/>
</dbReference>
<dbReference type="InterPro" id="IPR050695">
    <property type="entry name" value="N-acetylmuramoyl_amidase_3"/>
</dbReference>
<feature type="compositionally biased region" description="Polar residues" evidence="3">
    <location>
        <begin position="91"/>
        <end position="100"/>
    </location>
</feature>
<gene>
    <name evidence="6" type="ORF">SAMN02910293_01435</name>
</gene>
<dbReference type="InterPro" id="IPR002508">
    <property type="entry name" value="MurNAc-LAA_cat"/>
</dbReference>
<protein>
    <submittedName>
        <fullName evidence="6">KxYKxGKxW signal peptide containing protein</fullName>
    </submittedName>
</protein>
<evidence type="ECO:0000256" key="2">
    <source>
        <dbReference type="ARBA" id="ARBA00022801"/>
    </source>
</evidence>
<keyword evidence="1 4" id="KW-0732">Signal</keyword>
<evidence type="ECO:0000256" key="1">
    <source>
        <dbReference type="ARBA" id="ARBA00022729"/>
    </source>
</evidence>
<name>A0A1G6C6R7_9STRE</name>
<dbReference type="NCBIfam" id="TIGR03715">
    <property type="entry name" value="KxYKxGKxW"/>
    <property type="match status" value="1"/>
</dbReference>
<dbReference type="Pfam" id="PF08481">
    <property type="entry name" value="GBS_Bsp-like"/>
    <property type="match status" value="6"/>
</dbReference>
<sequence>MYKSKKHWVVASATVLAILGSASAVSADETGQSVTSSIETEAVLAIADNESEQDGTKELEVNKEALVTNDVTEEEKVAEKEAEVVSETEVQASETNTDQATAEKTDTELVSEQQEAKLSNATPADAGIKLRRVVDNSSTSNANQTTDTSTGTSAVKEEPLVSASVERKTLTIKYNGIIKNQEKIKFAVWSDNKGQDDIVWYDANNLGAAYVDLSKHKDYGLYHVHTYSFVPNTAAKGLNALTVTVAKPEIQTNINKTSAGNFEILINNVPDTITSVLVPVWSAKNGQDDIKWYQATKTTASNYKVNVSVHDHKNDTGLYNIHIYGQSVITGGLVGLTATSGFTNADSRANATVSMVNYAENKTSFDIVVAGNSNTKTVKAVSIAVWSQDKGQDDLKWYTPTVSGNKATATVNIANHSNTSDYYIVHTYVDYTDGTRSGTNLGSYKITKPVSKTVVNAELTSAGISLQVTSTSVNDYSKVKFAVWSDENGQDDIKWYNADKTGKAVASYENHKGFGNYNIHTYSFETGKAVGLNGRTITIAKPKVSTKIDQKDENTYTVQVSNVPLYISSVTVPVWTSKNGQDDIKWYKTTQENTSTYKATISVKDHNHETGQYNVHIYGYSKIGGSHLMGLAGTDGFVVKNVKTEEVKLSVSNYNANAGTLDVVLSETTNSKSIKSISVAAWSEENQKNIYWYTSSEKTNGQVKVTVNERNHGYIKSDYTVHAYVDYTDGTRTGHVAGTYALNADKKGSASQGDYEVINKVVYLDAGHGGSDSGAYYYNTAEKTLNLSMQKLIKAKLEAAGYTVVTTRTDDTYVGLTERSQKVNASASDIFLSIHFNASTSAAASGIETYYYQYYPEYPAKINTKYHNTSERINRSATLANAIQSATVSSAGAKNNGVQRNTFAVLRETTAPAVLLELGYMSNATESQKIKTSAYQEKLANGIVSGILSYYKKYDI</sequence>
<dbReference type="InterPro" id="IPR013688">
    <property type="entry name" value="GBS_Bsp-like"/>
</dbReference>
<dbReference type="Gene3D" id="3.40.630.40">
    <property type="entry name" value="Zn-dependent exopeptidases"/>
    <property type="match status" value="1"/>
</dbReference>
<dbReference type="Gene3D" id="2.60.40.3760">
    <property type="match status" value="6"/>
</dbReference>
<feature type="compositionally biased region" description="Polar residues" evidence="3">
    <location>
        <begin position="108"/>
        <end position="122"/>
    </location>
</feature>
<evidence type="ECO:0000259" key="5">
    <source>
        <dbReference type="SMART" id="SM00646"/>
    </source>
</evidence>
<dbReference type="SMART" id="SM00646">
    <property type="entry name" value="Ami_3"/>
    <property type="match status" value="1"/>
</dbReference>
<feature type="domain" description="MurNAc-LAA" evidence="5">
    <location>
        <begin position="820"/>
        <end position="948"/>
    </location>
</feature>
<organism evidence="6 7">
    <name type="scientific">Streptococcus henryi</name>
    <dbReference type="NCBI Taxonomy" id="439219"/>
    <lineage>
        <taxon>Bacteria</taxon>
        <taxon>Bacillati</taxon>
        <taxon>Bacillota</taxon>
        <taxon>Bacilli</taxon>
        <taxon>Lactobacillales</taxon>
        <taxon>Streptococcaceae</taxon>
        <taxon>Streptococcus</taxon>
    </lineage>
</organism>
<keyword evidence="2" id="KW-0378">Hydrolase</keyword>
<dbReference type="Pfam" id="PF01520">
    <property type="entry name" value="Amidase_3"/>
    <property type="match status" value="1"/>
</dbReference>
<proteinExistence type="predicted"/>
<accession>A0A1G6C6R7</accession>
<evidence type="ECO:0000313" key="6">
    <source>
        <dbReference type="EMBL" id="SDB28524.1"/>
    </source>
</evidence>
<evidence type="ECO:0000256" key="4">
    <source>
        <dbReference type="SAM" id="SignalP"/>
    </source>
</evidence>
<dbReference type="eggNOG" id="COG0739">
    <property type="taxonomic scope" value="Bacteria"/>
</dbReference>
<dbReference type="EMBL" id="FMXP01000018">
    <property type="protein sequence ID" value="SDB28524.1"/>
    <property type="molecule type" value="Genomic_DNA"/>
</dbReference>
<dbReference type="PANTHER" id="PTHR30404">
    <property type="entry name" value="N-ACETYLMURAMOYL-L-ALANINE AMIDASE"/>
    <property type="match status" value="1"/>
</dbReference>
<keyword evidence="7" id="KW-1185">Reference proteome</keyword>